<dbReference type="SMART" id="SM00419">
    <property type="entry name" value="HTH_CRP"/>
    <property type="match status" value="1"/>
</dbReference>
<gene>
    <name evidence="6" type="ORF">L3049_00335</name>
</gene>
<dbReference type="InterPro" id="IPR014710">
    <property type="entry name" value="RmlC-like_jellyroll"/>
</dbReference>
<evidence type="ECO:0000313" key="7">
    <source>
        <dbReference type="Proteomes" id="UP001528920"/>
    </source>
</evidence>
<reference evidence="6 7" key="1">
    <citation type="submission" date="2022-01" db="EMBL/GenBank/DDBJ databases">
        <title>Labilibaculum sp. nov, a marine bacterium isolated from Antarctica.</title>
        <authorList>
            <person name="Dai W."/>
        </authorList>
    </citation>
    <scope>NUCLEOTIDE SEQUENCE [LARGE SCALE GENOMIC DNA]</scope>
    <source>
        <strain evidence="6 7">DW002</strain>
    </source>
</reference>
<dbReference type="PANTHER" id="PTHR24567:SF74">
    <property type="entry name" value="HTH-TYPE TRANSCRIPTIONAL REGULATOR ARCR"/>
    <property type="match status" value="1"/>
</dbReference>
<dbReference type="InterPro" id="IPR000595">
    <property type="entry name" value="cNMP-bd_dom"/>
</dbReference>
<evidence type="ECO:0000313" key="6">
    <source>
        <dbReference type="EMBL" id="MDE5416433.1"/>
    </source>
</evidence>
<evidence type="ECO:0000259" key="5">
    <source>
        <dbReference type="PROSITE" id="PS51063"/>
    </source>
</evidence>
<protein>
    <submittedName>
        <fullName evidence="6">Crp/Fnr family transcriptional regulator</fullName>
    </submittedName>
</protein>
<proteinExistence type="predicted"/>
<evidence type="ECO:0000256" key="3">
    <source>
        <dbReference type="ARBA" id="ARBA00023163"/>
    </source>
</evidence>
<organism evidence="6 7">
    <name type="scientific">Paralabilibaculum antarcticum</name>
    <dbReference type="NCBI Taxonomy" id="2912572"/>
    <lineage>
        <taxon>Bacteria</taxon>
        <taxon>Pseudomonadati</taxon>
        <taxon>Bacteroidota</taxon>
        <taxon>Bacteroidia</taxon>
        <taxon>Marinilabiliales</taxon>
        <taxon>Marinifilaceae</taxon>
        <taxon>Paralabilibaculum</taxon>
    </lineage>
</organism>
<feature type="domain" description="Cyclic nucleotide-binding" evidence="4">
    <location>
        <begin position="33"/>
        <end position="97"/>
    </location>
</feature>
<keyword evidence="2" id="KW-0238">DNA-binding</keyword>
<evidence type="ECO:0000259" key="4">
    <source>
        <dbReference type="PROSITE" id="PS50042"/>
    </source>
</evidence>
<keyword evidence="3" id="KW-0804">Transcription</keyword>
<dbReference type="CDD" id="cd00038">
    <property type="entry name" value="CAP_ED"/>
    <property type="match status" value="1"/>
</dbReference>
<dbReference type="Proteomes" id="UP001528920">
    <property type="component" value="Unassembled WGS sequence"/>
</dbReference>
<keyword evidence="1" id="KW-0805">Transcription regulation</keyword>
<dbReference type="Pfam" id="PF00027">
    <property type="entry name" value="cNMP_binding"/>
    <property type="match status" value="1"/>
</dbReference>
<dbReference type="SMART" id="SM00100">
    <property type="entry name" value="cNMP"/>
    <property type="match status" value="1"/>
</dbReference>
<dbReference type="InterPro" id="IPR018490">
    <property type="entry name" value="cNMP-bd_dom_sf"/>
</dbReference>
<dbReference type="SUPFAM" id="SSF51206">
    <property type="entry name" value="cAMP-binding domain-like"/>
    <property type="match status" value="1"/>
</dbReference>
<evidence type="ECO:0000256" key="2">
    <source>
        <dbReference type="ARBA" id="ARBA00023125"/>
    </source>
</evidence>
<dbReference type="PROSITE" id="PS50042">
    <property type="entry name" value="CNMP_BINDING_3"/>
    <property type="match status" value="1"/>
</dbReference>
<dbReference type="Gene3D" id="2.60.120.10">
    <property type="entry name" value="Jelly Rolls"/>
    <property type="match status" value="1"/>
</dbReference>
<dbReference type="InterPro" id="IPR036390">
    <property type="entry name" value="WH_DNA-bd_sf"/>
</dbReference>
<dbReference type="InterPro" id="IPR050397">
    <property type="entry name" value="Env_Response_Regulators"/>
</dbReference>
<keyword evidence="7" id="KW-1185">Reference proteome</keyword>
<evidence type="ECO:0000256" key="1">
    <source>
        <dbReference type="ARBA" id="ARBA00023015"/>
    </source>
</evidence>
<comment type="caution">
    <text evidence="6">The sequence shown here is derived from an EMBL/GenBank/DDBJ whole genome shotgun (WGS) entry which is preliminary data.</text>
</comment>
<feature type="domain" description="HTH crp-type" evidence="5">
    <location>
        <begin position="147"/>
        <end position="220"/>
    </location>
</feature>
<name>A0ABT5VLY3_9BACT</name>
<dbReference type="PROSITE" id="PS51063">
    <property type="entry name" value="HTH_CRP_2"/>
    <property type="match status" value="1"/>
</dbReference>
<dbReference type="Pfam" id="PF13545">
    <property type="entry name" value="HTH_Crp_2"/>
    <property type="match status" value="1"/>
</dbReference>
<dbReference type="RefSeq" id="WP_275107775.1">
    <property type="nucleotide sequence ID" value="NZ_JAKJSC010000001.1"/>
</dbReference>
<dbReference type="PANTHER" id="PTHR24567">
    <property type="entry name" value="CRP FAMILY TRANSCRIPTIONAL REGULATORY PROTEIN"/>
    <property type="match status" value="1"/>
</dbReference>
<accession>A0ABT5VLY3</accession>
<dbReference type="SUPFAM" id="SSF46785">
    <property type="entry name" value="Winged helix' DNA-binding domain"/>
    <property type="match status" value="1"/>
</dbReference>
<dbReference type="EMBL" id="JAKJSC010000001">
    <property type="protein sequence ID" value="MDE5416433.1"/>
    <property type="molecule type" value="Genomic_DNA"/>
</dbReference>
<sequence>MSESIWCFEDVNLYQVLCPHKLKEYGKDHFEGFKKGDFIYFPEDASQSIFMVSKGKVKIVTYNGDGEEVVKAILGKGEIFGEKALLGEDKRSDYAMACMEPTVLCPMKLPDMYQLMRNNEKFGFSIYKLIGLRIRKMERRLEGLLFKDVRTRLCEFIKEMSEESGNVIGSEIIVPHFFTQKDFADLIGTKRETVTRLFNELKEEGIIDYSRKEIRVLAKEKL</sequence>
<dbReference type="InterPro" id="IPR012318">
    <property type="entry name" value="HTH_CRP"/>
</dbReference>